<dbReference type="PANTHER" id="PTHR38847">
    <property type="match status" value="1"/>
</dbReference>
<name>A0A388LDL5_CHABU</name>
<dbReference type="Pfam" id="PF14273">
    <property type="entry name" value="DUF4360"/>
    <property type="match status" value="1"/>
</dbReference>
<sequence>MLSNAQGRTGKEYDKVCWWREEYLVDEEELHSGAELLREIKKDGSSFVLRFSRLAAAVGPADKVQGLPARSSCQLDIALSYPHGLTFSIAGFSFSGDVHLDGGTYALQSATYYFRGSPLSAAVVKKFGGPLSGHYVTKDDATMDVDVPVYSSCTSNRNLTIKLECAAINDGQPERFAAISVDKLDGKVTVKAHLSWKRCHG</sequence>
<evidence type="ECO:0000313" key="2">
    <source>
        <dbReference type="Proteomes" id="UP000265515"/>
    </source>
</evidence>
<dbReference type="STRING" id="69332.A0A388LDL5"/>
<dbReference type="Gramene" id="GBG80367">
    <property type="protein sequence ID" value="GBG80367"/>
    <property type="gene ID" value="CBR_g30735"/>
</dbReference>
<proteinExistence type="predicted"/>
<keyword evidence="2" id="KW-1185">Reference proteome</keyword>
<dbReference type="InterPro" id="IPR025649">
    <property type="entry name" value="DUF4360"/>
</dbReference>
<evidence type="ECO:0000313" key="1">
    <source>
        <dbReference type="EMBL" id="GBG80367.1"/>
    </source>
</evidence>
<reference evidence="1 2" key="1">
    <citation type="journal article" date="2018" name="Cell">
        <title>The Chara Genome: Secondary Complexity and Implications for Plant Terrestrialization.</title>
        <authorList>
            <person name="Nishiyama T."/>
            <person name="Sakayama H."/>
            <person name="Vries J.D."/>
            <person name="Buschmann H."/>
            <person name="Saint-Marcoux D."/>
            <person name="Ullrich K.K."/>
            <person name="Haas F.B."/>
            <person name="Vanderstraeten L."/>
            <person name="Becker D."/>
            <person name="Lang D."/>
            <person name="Vosolsobe S."/>
            <person name="Rombauts S."/>
            <person name="Wilhelmsson P.K.I."/>
            <person name="Janitza P."/>
            <person name="Kern R."/>
            <person name="Heyl A."/>
            <person name="Rumpler F."/>
            <person name="Villalobos L.I.A.C."/>
            <person name="Clay J.M."/>
            <person name="Skokan R."/>
            <person name="Toyoda A."/>
            <person name="Suzuki Y."/>
            <person name="Kagoshima H."/>
            <person name="Schijlen E."/>
            <person name="Tajeshwar N."/>
            <person name="Catarino B."/>
            <person name="Hetherington A.J."/>
            <person name="Saltykova A."/>
            <person name="Bonnot C."/>
            <person name="Breuninger H."/>
            <person name="Symeonidi A."/>
            <person name="Radhakrishnan G.V."/>
            <person name="Van Nieuwerburgh F."/>
            <person name="Deforce D."/>
            <person name="Chang C."/>
            <person name="Karol K.G."/>
            <person name="Hedrich R."/>
            <person name="Ulvskov P."/>
            <person name="Glockner G."/>
            <person name="Delwiche C.F."/>
            <person name="Petrasek J."/>
            <person name="Van de Peer Y."/>
            <person name="Friml J."/>
            <person name="Beilby M."/>
            <person name="Dolan L."/>
            <person name="Kohara Y."/>
            <person name="Sugano S."/>
            <person name="Fujiyama A."/>
            <person name="Delaux P.-M."/>
            <person name="Quint M."/>
            <person name="TheiBen G."/>
            <person name="Hagemann M."/>
            <person name="Harholt J."/>
            <person name="Dunand C."/>
            <person name="Zachgo S."/>
            <person name="Langdale J."/>
            <person name="Maumus F."/>
            <person name="Straeten D.V.D."/>
            <person name="Gould S.B."/>
            <person name="Rensing S.A."/>
        </authorList>
    </citation>
    <scope>NUCLEOTIDE SEQUENCE [LARGE SCALE GENOMIC DNA]</scope>
    <source>
        <strain evidence="1 2">S276</strain>
    </source>
</reference>
<accession>A0A388LDL5</accession>
<dbReference type="PANTHER" id="PTHR38847:SF1">
    <property type="entry name" value="PSEUDOURIDINE SYNTHASE RSUA_RLUA-LIKE DOMAIN-CONTAINING PROTEIN"/>
    <property type="match status" value="1"/>
</dbReference>
<organism evidence="1 2">
    <name type="scientific">Chara braunii</name>
    <name type="common">Braun's stonewort</name>
    <dbReference type="NCBI Taxonomy" id="69332"/>
    <lineage>
        <taxon>Eukaryota</taxon>
        <taxon>Viridiplantae</taxon>
        <taxon>Streptophyta</taxon>
        <taxon>Charophyceae</taxon>
        <taxon>Charales</taxon>
        <taxon>Characeae</taxon>
        <taxon>Chara</taxon>
    </lineage>
</organism>
<dbReference type="EMBL" id="BFEA01000344">
    <property type="protein sequence ID" value="GBG80367.1"/>
    <property type="molecule type" value="Genomic_DNA"/>
</dbReference>
<dbReference type="Proteomes" id="UP000265515">
    <property type="component" value="Unassembled WGS sequence"/>
</dbReference>
<protein>
    <submittedName>
        <fullName evidence="1">Uncharacterized protein</fullName>
    </submittedName>
</protein>
<comment type="caution">
    <text evidence="1">The sequence shown here is derived from an EMBL/GenBank/DDBJ whole genome shotgun (WGS) entry which is preliminary data.</text>
</comment>
<dbReference type="AlphaFoldDB" id="A0A388LDL5"/>
<gene>
    <name evidence="1" type="ORF">CBR_g30735</name>
</gene>